<keyword evidence="3" id="KW-1185">Reference proteome</keyword>
<name>A0A2S7L2E1_9FLAO</name>
<gene>
    <name evidence="2" type="ORF">BST83_00045</name>
</gene>
<reference evidence="2 3" key="1">
    <citation type="submission" date="2016-11" db="EMBL/GenBank/DDBJ databases">
        <title>Trade-off between light-utilization and light-protection in marine flavobacteria.</title>
        <authorList>
            <person name="Kumagai Y."/>
        </authorList>
    </citation>
    <scope>NUCLEOTIDE SEQUENCE [LARGE SCALE GENOMIC DNA]</scope>
    <source>
        <strain evidence="2 3">ATCC 700397</strain>
    </source>
</reference>
<proteinExistence type="predicted"/>
<accession>A0A2S7L2E1</accession>
<dbReference type="EMBL" id="MQUA01000001">
    <property type="protein sequence ID" value="PQB09099.1"/>
    <property type="molecule type" value="Genomic_DNA"/>
</dbReference>
<dbReference type="Gene3D" id="2.130.10.120">
    <property type="entry name" value="Prolyl oligopeptidase, N-terminal domain"/>
    <property type="match status" value="1"/>
</dbReference>
<dbReference type="Pfam" id="PF02897">
    <property type="entry name" value="Peptidase_S9_N"/>
    <property type="match status" value="1"/>
</dbReference>
<dbReference type="AlphaFoldDB" id="A0A2S7L2E1"/>
<comment type="caution">
    <text evidence="2">The sequence shown here is derived from an EMBL/GenBank/DDBJ whole genome shotgun (WGS) entry which is preliminary data.</text>
</comment>
<dbReference type="RefSeq" id="WP_104808038.1">
    <property type="nucleotide sequence ID" value="NZ_MQUA01000001.1"/>
</dbReference>
<dbReference type="GO" id="GO:0004252">
    <property type="term" value="F:serine-type endopeptidase activity"/>
    <property type="evidence" value="ECO:0007669"/>
    <property type="project" value="InterPro"/>
</dbReference>
<dbReference type="OrthoDB" id="9801421at2"/>
<evidence type="ECO:0000313" key="3">
    <source>
        <dbReference type="Proteomes" id="UP000239522"/>
    </source>
</evidence>
<dbReference type="Proteomes" id="UP000239522">
    <property type="component" value="Unassembled WGS sequence"/>
</dbReference>
<feature type="domain" description="Peptidase S9A N-terminal" evidence="1">
    <location>
        <begin position="7"/>
        <end position="86"/>
    </location>
</feature>
<evidence type="ECO:0000259" key="1">
    <source>
        <dbReference type="Pfam" id="PF02897"/>
    </source>
</evidence>
<evidence type="ECO:0000313" key="2">
    <source>
        <dbReference type="EMBL" id="PQB09099.1"/>
    </source>
</evidence>
<sequence>MLKHKRKYSINYIQPSWDGKKIAISITSQDKEISEIIILDIPSKTRSSEVIKNCWPSGIGGIHWLPDNSGLIYTHIPEIDKNSKNYILNKLVLFIN</sequence>
<dbReference type="InterPro" id="IPR023302">
    <property type="entry name" value="Pept_S9A_N"/>
</dbReference>
<protein>
    <recommendedName>
        <fullName evidence="1">Peptidase S9A N-terminal domain-containing protein</fullName>
    </recommendedName>
</protein>
<organism evidence="2 3">
    <name type="scientific">Polaribacter filamentus</name>
    <dbReference type="NCBI Taxonomy" id="53483"/>
    <lineage>
        <taxon>Bacteria</taxon>
        <taxon>Pseudomonadati</taxon>
        <taxon>Bacteroidota</taxon>
        <taxon>Flavobacteriia</taxon>
        <taxon>Flavobacteriales</taxon>
        <taxon>Flavobacteriaceae</taxon>
    </lineage>
</organism>
<dbReference type="SUPFAM" id="SSF50993">
    <property type="entry name" value="Peptidase/esterase 'gauge' domain"/>
    <property type="match status" value="1"/>
</dbReference>